<proteinExistence type="predicted"/>
<dbReference type="Proteomes" id="UP001494588">
    <property type="component" value="Unassembled WGS sequence"/>
</dbReference>
<feature type="signal peptide" evidence="1">
    <location>
        <begin position="1"/>
        <end position="26"/>
    </location>
</feature>
<protein>
    <submittedName>
        <fullName evidence="2">Uncharacterized protein</fullName>
    </submittedName>
</protein>
<name>A0ABU9QM45_9BURK</name>
<evidence type="ECO:0000313" key="3">
    <source>
        <dbReference type="Proteomes" id="UP001494588"/>
    </source>
</evidence>
<gene>
    <name evidence="2" type="ORF">V4C55_32745</name>
</gene>
<evidence type="ECO:0000313" key="2">
    <source>
        <dbReference type="EMBL" id="MEM5290501.1"/>
    </source>
</evidence>
<comment type="caution">
    <text evidence="2">The sequence shown here is derived from an EMBL/GenBank/DDBJ whole genome shotgun (WGS) entry which is preliminary data.</text>
</comment>
<keyword evidence="1" id="KW-0732">Signal</keyword>
<accession>A0ABU9QM45</accession>
<organism evidence="2 3">
    <name type="scientific">Paraburkholderia sabiae</name>
    <dbReference type="NCBI Taxonomy" id="273251"/>
    <lineage>
        <taxon>Bacteria</taxon>
        <taxon>Pseudomonadati</taxon>
        <taxon>Pseudomonadota</taxon>
        <taxon>Betaproteobacteria</taxon>
        <taxon>Burkholderiales</taxon>
        <taxon>Burkholderiaceae</taxon>
        <taxon>Paraburkholderia</taxon>
    </lineage>
</organism>
<reference evidence="2 3" key="1">
    <citation type="submission" date="2024-01" db="EMBL/GenBank/DDBJ databases">
        <title>The diversity of rhizobia nodulating Mimosa spp. in eleven states of Brazil covering several biomes is determined by host plant, location, and edaphic factors.</title>
        <authorList>
            <person name="Rouws L."/>
            <person name="Barauna A."/>
            <person name="Beukes C."/>
            <person name="De Faria S.M."/>
            <person name="Gross E."/>
            <person name="Dos Reis Junior F.B."/>
            <person name="Simon M."/>
            <person name="Maluk M."/>
            <person name="Odee D.W."/>
            <person name="Kenicer G."/>
            <person name="Young J.P.W."/>
            <person name="Reis V.M."/>
            <person name="Zilli J."/>
            <person name="James E.K."/>
        </authorList>
    </citation>
    <scope>NUCLEOTIDE SEQUENCE [LARGE SCALE GENOMIC DNA]</scope>
    <source>
        <strain evidence="2 3">JPY77</strain>
    </source>
</reference>
<dbReference type="EMBL" id="JAZHGC010000037">
    <property type="protein sequence ID" value="MEM5290501.1"/>
    <property type="molecule type" value="Genomic_DNA"/>
</dbReference>
<dbReference type="RefSeq" id="WP_233472096.1">
    <property type="nucleotide sequence ID" value="NZ_CAJHCS010000034.1"/>
</dbReference>
<sequence length="193" mass="20782">MNFHRRLLQAAIVTSLCVACATSARAGTDASTFDVAGIRLGMSPAEVQSKIAEHFGVSKAKVYTLSMPQSILGGKPAIIAVNYEANGERLEVNFEVVSAKPGDPTAADRIGYKLPFSRENADRLKSAAVAKYGAPNVDSFPLHWCAKASNPALCDSGQAELTVGNTDLILKDDRYVQRSMRLRDELNSAKPRL</sequence>
<evidence type="ECO:0000256" key="1">
    <source>
        <dbReference type="SAM" id="SignalP"/>
    </source>
</evidence>
<feature type="chain" id="PRO_5046946290" evidence="1">
    <location>
        <begin position="27"/>
        <end position="193"/>
    </location>
</feature>
<keyword evidence="3" id="KW-1185">Reference proteome</keyword>